<evidence type="ECO:0000313" key="2">
    <source>
        <dbReference type="Proteomes" id="UP001445335"/>
    </source>
</evidence>
<accession>A0AAW1QNT1</accession>
<dbReference type="AlphaFoldDB" id="A0AAW1QNT1"/>
<dbReference type="Proteomes" id="UP001445335">
    <property type="component" value="Unassembled WGS sequence"/>
</dbReference>
<evidence type="ECO:0000313" key="1">
    <source>
        <dbReference type="EMBL" id="KAK9822860.1"/>
    </source>
</evidence>
<dbReference type="EMBL" id="JALJOU010000082">
    <property type="protein sequence ID" value="KAK9822860.1"/>
    <property type="molecule type" value="Genomic_DNA"/>
</dbReference>
<comment type="caution">
    <text evidence="1">The sequence shown here is derived from an EMBL/GenBank/DDBJ whole genome shotgun (WGS) entry which is preliminary data.</text>
</comment>
<name>A0AAW1QNT1_9CHLO</name>
<organism evidence="1 2">
    <name type="scientific">Elliptochloris bilobata</name>
    <dbReference type="NCBI Taxonomy" id="381761"/>
    <lineage>
        <taxon>Eukaryota</taxon>
        <taxon>Viridiplantae</taxon>
        <taxon>Chlorophyta</taxon>
        <taxon>core chlorophytes</taxon>
        <taxon>Trebouxiophyceae</taxon>
        <taxon>Trebouxiophyceae incertae sedis</taxon>
        <taxon>Elliptochloris clade</taxon>
        <taxon>Elliptochloris</taxon>
    </lineage>
</organism>
<sequence>MPARATSRAAARTETCRCCLWMGLETLQSQPPYAAPRALTVARNIRSGTAVTDMRWAPDGGHICVAYADGMALVGGSQGEHPQSKSVPS</sequence>
<proteinExistence type="predicted"/>
<gene>
    <name evidence="1" type="ORF">WJX81_005439</name>
</gene>
<evidence type="ECO:0008006" key="3">
    <source>
        <dbReference type="Google" id="ProtNLM"/>
    </source>
</evidence>
<keyword evidence="2" id="KW-1185">Reference proteome</keyword>
<reference evidence="1 2" key="1">
    <citation type="journal article" date="2024" name="Nat. Commun.">
        <title>Phylogenomics reveals the evolutionary origins of lichenization in chlorophyte algae.</title>
        <authorList>
            <person name="Puginier C."/>
            <person name="Libourel C."/>
            <person name="Otte J."/>
            <person name="Skaloud P."/>
            <person name="Haon M."/>
            <person name="Grisel S."/>
            <person name="Petersen M."/>
            <person name="Berrin J.G."/>
            <person name="Delaux P.M."/>
            <person name="Dal Grande F."/>
            <person name="Keller J."/>
        </authorList>
    </citation>
    <scope>NUCLEOTIDE SEQUENCE [LARGE SCALE GENOMIC DNA]</scope>
    <source>
        <strain evidence="1 2">SAG 245.80</strain>
    </source>
</reference>
<protein>
    <recommendedName>
        <fullName evidence="3">Anaphase-promoting complex subunit 4 WD40 domain-containing protein</fullName>
    </recommendedName>
</protein>